<sequence length="197" mass="21401">DLQAMSAELLGQLEAAKAALNEKISGVDRRLADEVQRFGTSVKTLEAVAARLQSADEELGRGLDGVGRAARATEARLDEGLRALQEAQERAQSELRARQAASDEALDRTLLGLRASADSALAEAGIRSGSARRGARPRARPHPPQRRSQARPRPQPVVAAAAAAARQRQRQRRRRLRVRPQVRQATWAAGTSGRRSR</sequence>
<accession>A0ABN9T9N7</accession>
<feature type="region of interest" description="Disordered" evidence="2">
    <location>
        <begin position="124"/>
        <end position="197"/>
    </location>
</feature>
<feature type="compositionally biased region" description="Basic residues" evidence="2">
    <location>
        <begin position="167"/>
        <end position="180"/>
    </location>
</feature>
<keyword evidence="1" id="KW-0175">Coiled coil</keyword>
<protein>
    <submittedName>
        <fullName evidence="3">Uncharacterized protein</fullName>
    </submittedName>
</protein>
<feature type="compositionally biased region" description="Low complexity" evidence="2">
    <location>
        <begin position="156"/>
        <end position="166"/>
    </location>
</feature>
<name>A0ABN9T9N7_9DINO</name>
<feature type="non-terminal residue" evidence="3">
    <location>
        <position position="1"/>
    </location>
</feature>
<gene>
    <name evidence="3" type="ORF">PCOR1329_LOCUS36929</name>
</gene>
<feature type="compositionally biased region" description="Basic residues" evidence="2">
    <location>
        <begin position="133"/>
        <end position="150"/>
    </location>
</feature>
<evidence type="ECO:0000256" key="1">
    <source>
        <dbReference type="SAM" id="Coils"/>
    </source>
</evidence>
<proteinExistence type="predicted"/>
<dbReference type="Proteomes" id="UP001189429">
    <property type="component" value="Unassembled WGS sequence"/>
</dbReference>
<evidence type="ECO:0000256" key="2">
    <source>
        <dbReference type="SAM" id="MobiDB-lite"/>
    </source>
</evidence>
<dbReference type="EMBL" id="CAUYUJ010014485">
    <property type="protein sequence ID" value="CAK0841852.1"/>
    <property type="molecule type" value="Genomic_DNA"/>
</dbReference>
<evidence type="ECO:0000313" key="4">
    <source>
        <dbReference type="Proteomes" id="UP001189429"/>
    </source>
</evidence>
<feature type="coiled-coil region" evidence="1">
    <location>
        <begin position="70"/>
        <end position="104"/>
    </location>
</feature>
<reference evidence="3" key="1">
    <citation type="submission" date="2023-10" db="EMBL/GenBank/DDBJ databases">
        <authorList>
            <person name="Chen Y."/>
            <person name="Shah S."/>
            <person name="Dougan E. K."/>
            <person name="Thang M."/>
            <person name="Chan C."/>
        </authorList>
    </citation>
    <scope>NUCLEOTIDE SEQUENCE [LARGE SCALE GENOMIC DNA]</scope>
</reference>
<comment type="caution">
    <text evidence="3">The sequence shown here is derived from an EMBL/GenBank/DDBJ whole genome shotgun (WGS) entry which is preliminary data.</text>
</comment>
<evidence type="ECO:0000313" key="3">
    <source>
        <dbReference type="EMBL" id="CAK0841852.1"/>
    </source>
</evidence>
<organism evidence="3 4">
    <name type="scientific">Prorocentrum cordatum</name>
    <dbReference type="NCBI Taxonomy" id="2364126"/>
    <lineage>
        <taxon>Eukaryota</taxon>
        <taxon>Sar</taxon>
        <taxon>Alveolata</taxon>
        <taxon>Dinophyceae</taxon>
        <taxon>Prorocentrales</taxon>
        <taxon>Prorocentraceae</taxon>
        <taxon>Prorocentrum</taxon>
    </lineage>
</organism>
<keyword evidence="4" id="KW-1185">Reference proteome</keyword>